<dbReference type="GO" id="GO:0016810">
    <property type="term" value="F:hydrolase activity, acting on carbon-nitrogen (but not peptide) bonds"/>
    <property type="evidence" value="ECO:0007669"/>
    <property type="project" value="InterPro"/>
</dbReference>
<dbReference type="PANTHER" id="PTHR43135">
    <property type="entry name" value="ALPHA-D-RIBOSE 1-METHYLPHOSPHONATE 5-TRIPHOSPHATE DIPHOSPHATASE"/>
    <property type="match status" value="1"/>
</dbReference>
<dbReference type="Gene3D" id="2.30.40.10">
    <property type="entry name" value="Urease, subunit C, domain 1"/>
    <property type="match status" value="1"/>
</dbReference>
<dbReference type="RefSeq" id="WP_140944035.1">
    <property type="nucleotide sequence ID" value="NZ_FAOO01000002.1"/>
</dbReference>
<evidence type="ECO:0000313" key="2">
    <source>
        <dbReference type="EMBL" id="CUU01348.1"/>
    </source>
</evidence>
<dbReference type="Pfam" id="PF01979">
    <property type="entry name" value="Amidohydro_1"/>
    <property type="match status" value="1"/>
</dbReference>
<dbReference type="InterPro" id="IPR032466">
    <property type="entry name" value="Metal_Hydrolase"/>
</dbReference>
<reference evidence="3" key="1">
    <citation type="submission" date="2015-11" db="EMBL/GenBank/DDBJ databases">
        <authorList>
            <person name="Varghese N."/>
        </authorList>
    </citation>
    <scope>NUCLEOTIDE SEQUENCE [LARGE SCALE GENOMIC DNA]</scope>
</reference>
<dbReference type="Proteomes" id="UP000320623">
    <property type="component" value="Unassembled WGS sequence"/>
</dbReference>
<accession>A0A0S4MR20</accession>
<dbReference type="InterPro" id="IPR011059">
    <property type="entry name" value="Metal-dep_hydrolase_composite"/>
</dbReference>
<dbReference type="SUPFAM" id="SSF51338">
    <property type="entry name" value="Composite domain of metallo-dependent hydrolases"/>
    <property type="match status" value="1"/>
</dbReference>
<dbReference type="InterPro" id="IPR006680">
    <property type="entry name" value="Amidohydro-rel"/>
</dbReference>
<sequence>MKRILLSLLILATSLGISQEKIKVIKCGSLIDVKNEQVRKNVLILIKENKIERVGTFEIPPEAEVIDLSDMTVLPGLIDSHVHLFLHEGSYDEQLLKESTPYRTIRAVVHAKQTLEAGFTTIRDLETEGAGYADVDLKTAINQGIIPGPRMQVATRALSTTGGYALMGYSWEIQVPTGAQLVDGVDEVRKAVREQIKYGADWIKIYADSRRRRNEVADSLTWYLTFSDDELKAIVEEAQKMNIKVAAHCYSSIAAQRAINAGVASIEHGLYLDEATLKLMKEKGVYYCPTLVAYYRWSKREGLSPEMIKMIENTVKLHSETFKRALKVGVKIAFGSDLTESHGTNAEEFELMVKYGMKPFDAIKSATIISAELLGWQDKIGSIEPGKLADIIAVKGDPLNDIKVLRDVKFVMKDGEIYKFAK</sequence>
<name>A0A0S4MR20_9BACT</name>
<evidence type="ECO:0000259" key="1">
    <source>
        <dbReference type="Pfam" id="PF01979"/>
    </source>
</evidence>
<dbReference type="STRING" id="1643428.GCA_001442855_00215"/>
<protein>
    <submittedName>
        <fullName evidence="2">Imidazolonepropionase</fullName>
    </submittedName>
</protein>
<dbReference type="InterPro" id="IPR051781">
    <property type="entry name" value="Metallo-dep_Hydrolase"/>
</dbReference>
<keyword evidence="3" id="KW-1185">Reference proteome</keyword>
<evidence type="ECO:0000313" key="3">
    <source>
        <dbReference type="Proteomes" id="UP000320623"/>
    </source>
</evidence>
<dbReference type="AlphaFoldDB" id="A0A0S4MR20"/>
<dbReference type="SUPFAM" id="SSF51556">
    <property type="entry name" value="Metallo-dependent hydrolases"/>
    <property type="match status" value="1"/>
</dbReference>
<organism evidence="2 3">
    <name type="scientific">Candidatus Thermokryptus mobilis</name>
    <dbReference type="NCBI Taxonomy" id="1643428"/>
    <lineage>
        <taxon>Bacteria</taxon>
        <taxon>Pseudomonadati</taxon>
        <taxon>Candidatus Kryptoniota</taxon>
        <taxon>Candidatus Thermokryptus</taxon>
    </lineage>
</organism>
<dbReference type="EMBL" id="FAOO01000002">
    <property type="protein sequence ID" value="CUU01348.1"/>
    <property type="molecule type" value="Genomic_DNA"/>
</dbReference>
<dbReference type="InterPro" id="IPR057744">
    <property type="entry name" value="OTAase-like"/>
</dbReference>
<dbReference type="CDD" id="cd01299">
    <property type="entry name" value="Met_dep_hydrolase_A"/>
    <property type="match status" value="1"/>
</dbReference>
<dbReference type="Gene3D" id="3.20.20.140">
    <property type="entry name" value="Metal-dependent hydrolases"/>
    <property type="match status" value="1"/>
</dbReference>
<feature type="domain" description="Amidohydrolase-related" evidence="1">
    <location>
        <begin position="72"/>
        <end position="417"/>
    </location>
</feature>
<dbReference type="OrthoDB" id="9782972at2"/>
<gene>
    <name evidence="2" type="ORF">JGI1_00228</name>
</gene>
<proteinExistence type="predicted"/>
<dbReference type="PANTHER" id="PTHR43135:SF3">
    <property type="entry name" value="ALPHA-D-RIBOSE 1-METHYLPHOSPHONATE 5-TRIPHOSPHATE DIPHOSPHATASE"/>
    <property type="match status" value="1"/>
</dbReference>